<comment type="caution">
    <text evidence="4">The sequence shown here is derived from an EMBL/GenBank/DDBJ whole genome shotgun (WGS) entry which is preliminary data.</text>
</comment>
<protein>
    <submittedName>
        <fullName evidence="4">Ig-like domain-containing protein</fullName>
    </submittedName>
</protein>
<organism evidence="4 5">
    <name type="scientific">Isoptericola haloaureus</name>
    <dbReference type="NCBI Taxonomy" id="1542902"/>
    <lineage>
        <taxon>Bacteria</taxon>
        <taxon>Bacillati</taxon>
        <taxon>Actinomycetota</taxon>
        <taxon>Actinomycetes</taxon>
        <taxon>Micrococcales</taxon>
        <taxon>Promicromonosporaceae</taxon>
        <taxon>Isoptericola</taxon>
    </lineage>
</organism>
<dbReference type="InterPro" id="IPR011081">
    <property type="entry name" value="Big_4"/>
</dbReference>
<dbReference type="Pfam" id="PF07532">
    <property type="entry name" value="Big_4"/>
    <property type="match status" value="1"/>
</dbReference>
<evidence type="ECO:0000313" key="5">
    <source>
        <dbReference type="Proteomes" id="UP001310387"/>
    </source>
</evidence>
<dbReference type="PANTHER" id="PTHR15172">
    <property type="entry name" value="GALACTOCEREBROSIDASE"/>
    <property type="match status" value="1"/>
</dbReference>
<dbReference type="InterPro" id="IPR003610">
    <property type="entry name" value="CBM5/12"/>
</dbReference>
<dbReference type="Gene3D" id="2.60.120.260">
    <property type="entry name" value="Galactose-binding domain-like"/>
    <property type="match status" value="1"/>
</dbReference>
<proteinExistence type="predicted"/>
<feature type="signal peptide" evidence="2">
    <location>
        <begin position="1"/>
        <end position="21"/>
    </location>
</feature>
<feature type="region of interest" description="Disordered" evidence="1">
    <location>
        <begin position="394"/>
        <end position="417"/>
    </location>
</feature>
<dbReference type="Gene3D" id="2.60.120.560">
    <property type="entry name" value="Exo-inulinase, domain 1"/>
    <property type="match status" value="1"/>
</dbReference>
<dbReference type="CDD" id="cd12215">
    <property type="entry name" value="ChiC_BD"/>
    <property type="match status" value="1"/>
</dbReference>
<gene>
    <name evidence="4" type="ORF">V5O49_02430</name>
</gene>
<dbReference type="Gene3D" id="2.60.40.1180">
    <property type="entry name" value="Golgi alpha-mannosidase II"/>
    <property type="match status" value="1"/>
</dbReference>
<evidence type="ECO:0000313" key="4">
    <source>
        <dbReference type="EMBL" id="MEG3613975.1"/>
    </source>
</evidence>
<dbReference type="Gene3D" id="3.20.20.80">
    <property type="entry name" value="Glycosidases"/>
    <property type="match status" value="1"/>
</dbReference>
<feature type="chain" id="PRO_5045492576" evidence="2">
    <location>
        <begin position="22"/>
        <end position="1694"/>
    </location>
</feature>
<feature type="domain" description="Chitin-binding type-3" evidence="3">
    <location>
        <begin position="1599"/>
        <end position="1643"/>
    </location>
</feature>
<dbReference type="InterPro" id="IPR001286">
    <property type="entry name" value="Glyco_hydro_59"/>
</dbReference>
<dbReference type="RefSeq" id="WP_332900837.1">
    <property type="nucleotide sequence ID" value="NZ_JBAGLP010000105.1"/>
</dbReference>
<dbReference type="EMBL" id="JBAGLP010000105">
    <property type="protein sequence ID" value="MEG3613975.1"/>
    <property type="molecule type" value="Genomic_DNA"/>
</dbReference>
<dbReference type="Pfam" id="PF02057">
    <property type="entry name" value="Glyco_hydro_59"/>
    <property type="match status" value="1"/>
</dbReference>
<dbReference type="PANTHER" id="PTHR15172:SF1">
    <property type="entry name" value="GALACTOCEREBROSIDASE"/>
    <property type="match status" value="1"/>
</dbReference>
<dbReference type="InterPro" id="IPR049161">
    <property type="entry name" value="GH59_cat"/>
</dbReference>
<sequence length="1694" mass="180473">MRRPRASRAAVPGLLTSSLLAATLTAAALPSAAAELPETVDAAAHLGAGTVAGTSLPATLSDGTTDHPVTWEIDDDTFAVPYTTVPVTGTVDGGTVTAQVEVLAPAANPLVYFVDAGRNGDSQDRPYSTGLTPSRAFSAVTTLDDGTLVNDVPDQEFVDGETTWGWTSDAQDNYKISVTGGDPDPYDVDTLAAYDKYELGARTNGDAITFRLDLDPGTYTLSSGFFEFYTGGQDRLRGITPVITYTVDGSEQSTTLDEATLSTPAGTESRLLETDAFEVPAGATDVRLAYTQSAGEAPSLSWFAVAAGDAEETIDEAAHAVPAVTTDITVDGADIAADNVHGLTFKGFGVLSANSTSAVLLDYKSEHPEKYAEMLRILFGGDHPVMRHVKIEMGDDRNNSTGSDVATMRTPDEPANVRRHPGFQLAADAIAVNPDVQVSILRWNAVPWADTDDKIYDWYKNTILAAYREYGYMVDYVNPGVNEHAADLGWTKEYAERVRTDSTGYVSDDAGLAGFRDGEAELFHEIQVVISDEVGTGTFGDEMVADAALREAVDVAGFHYNTNDDGGGNFTRLAEEFDTEIWNSEAQATFSNSSFRQNNNVADPTSEGTGIGGTGSSLEMANTIVKGFVNSRRTHFVYQPAIGSFYEGGQYSFKELVSARDPWSGWMHYDAGLAVLQHFSSFAVTGWENADNTAGVWRAVPEASTTTASGTNPVNGRNGGPNYLTLAAPDASDFSTVLVNDSEFPRAYRITPENLDLGADPTLAVWETRAAEDGEAFDSRYKQHVADLTADVDGAYTLTVEPFSVATVTSLDVTGDAGWTTPLPVEGERTVLDARPEEGVLWSDDFDYTGKTVPVVGADGTLTDETEDFTASRGGDTGAIPLYTWDRNGSFEAFLADDGERVLRQQVDREGTGVGGAWNGGDPITAVGDRRWTNYRATVDVRFDRAAASDNYAVLGARSSGGGSSNNLNGTPYALKLVSDGTWQLVRYGTVLESGSLDGFDAAAWHELSVRAAGDEITGWIDGDEVFSWTDPSPVLSGWVDLASGFHWTQFDDLTVERVDDEVPHYGEYLDGLETNDLADPPATELVYDGEWRHANGGSMYEYMRSTSTSQGEGASLTYTFTGSGLDVLGPNDGSARLDVTVDGEPVVVNAATRDAGHFQQAFELRGLPWGEHTVTLTVTSGTLLVDAVGVISSPASGSTDAEALAEALAAAEDVERSDDFTDTDWAVLQRNVADARAAVADPGAYRLTGHGADQLVDRLRAASAPVAARIVGIEPVSTATYVGETPSGLPETLEAELTDGTTRDVPITWDLDSVSFDEEWATVLVPGSYGVATTQARVEVVPTGTVAFADVNGTADGTLGYDSPSYLAIDGLVGGLLNESPDQVRTDGADWGHWGQSSGGNRAINYKGIVAGDYSKTSTTGMYTSNQVGAEVSYTVTLPAGSHTIVAESHTWWAAWSRSADVFLDYDGESHEVGSFTLETGNPTELLSHDVELAEDGPVTIRLRATNNQSPMLSWAAVVTPPVEVTPERPTWTDECGPANVTGAPLPVVEGVEYVETRKNDGGVEVVATPLPGYVLTDKPSPTKNPDSWTWTKGDSGVPCWDAGTRYAAGDLVGLDGSLWEALRDSEAKRPGEHANGPWQEIVETADGTAVWTESRVFVAGDVVVADGERWVALHRTRGQVPAESPDHWAPVE</sequence>
<dbReference type="SUPFAM" id="SSF51445">
    <property type="entry name" value="(Trans)glycosidases"/>
    <property type="match status" value="1"/>
</dbReference>
<dbReference type="InterPro" id="IPR017853">
    <property type="entry name" value="GH"/>
</dbReference>
<dbReference type="Gene3D" id="2.10.10.20">
    <property type="entry name" value="Carbohydrate-binding module superfamily 5/12"/>
    <property type="match status" value="2"/>
</dbReference>
<feature type="domain" description="Chitin-binding type-3" evidence="3">
    <location>
        <begin position="1650"/>
        <end position="1693"/>
    </location>
</feature>
<keyword evidence="2" id="KW-0732">Signal</keyword>
<reference evidence="4" key="1">
    <citation type="journal article" date="2024" name="Antonie Van Leeuwenhoek">
        <title>Isoptericola haloaureus sp. nov., a dimorphic actinobacterium isolated from mangrove sediments of southeast India, implicating biosaline agricultural significance through nitrogen fixation and salt tolerance genes.</title>
        <authorList>
            <person name="Prathaban M."/>
            <person name="Prathiviraj R."/>
            <person name="Ravichandran M."/>
            <person name="Natarajan S.D."/>
            <person name="Sobanaa M."/>
            <person name="Hari Krishna Kumar S."/>
            <person name="Chandrasekar V."/>
            <person name="Selvin J."/>
        </authorList>
    </citation>
    <scope>NUCLEOTIDE SEQUENCE</scope>
    <source>
        <strain evidence="4">MP1014</strain>
    </source>
</reference>
<keyword evidence="5" id="KW-1185">Reference proteome</keyword>
<dbReference type="InterPro" id="IPR049162">
    <property type="entry name" value="GH59_C"/>
</dbReference>
<dbReference type="InterPro" id="IPR013780">
    <property type="entry name" value="Glyco_hydro_b"/>
</dbReference>
<reference evidence="4" key="2">
    <citation type="submission" date="2024-02" db="EMBL/GenBank/DDBJ databases">
        <authorList>
            <person name="Prathaban M."/>
            <person name="Mythili R."/>
            <person name="Sharmila Devi N."/>
            <person name="Sobanaa M."/>
            <person name="Prathiviraj R."/>
            <person name="Selvin J."/>
        </authorList>
    </citation>
    <scope>NUCLEOTIDE SEQUENCE</scope>
    <source>
        <strain evidence="4">MP1014</strain>
    </source>
</reference>
<dbReference type="SMART" id="SM00495">
    <property type="entry name" value="ChtBD3"/>
    <property type="match status" value="2"/>
</dbReference>
<dbReference type="Pfam" id="PF21708">
    <property type="entry name" value="Glyco_hydro_59_C"/>
    <property type="match status" value="1"/>
</dbReference>
<evidence type="ECO:0000256" key="1">
    <source>
        <dbReference type="SAM" id="MobiDB-lite"/>
    </source>
</evidence>
<evidence type="ECO:0000256" key="2">
    <source>
        <dbReference type="SAM" id="SignalP"/>
    </source>
</evidence>
<name>A0ABU7Z3H2_9MICO</name>
<evidence type="ECO:0000259" key="3">
    <source>
        <dbReference type="SMART" id="SM00495"/>
    </source>
</evidence>
<accession>A0ABU7Z3H2</accession>
<feature type="region of interest" description="Disordered" evidence="1">
    <location>
        <begin position="595"/>
        <end position="614"/>
    </location>
</feature>
<dbReference type="Proteomes" id="UP001310387">
    <property type="component" value="Unassembled WGS sequence"/>
</dbReference>